<proteinExistence type="predicted"/>
<feature type="non-terminal residue" evidence="2">
    <location>
        <position position="139"/>
    </location>
</feature>
<feature type="compositionally biased region" description="Acidic residues" evidence="1">
    <location>
        <begin position="67"/>
        <end position="76"/>
    </location>
</feature>
<feature type="region of interest" description="Disordered" evidence="1">
    <location>
        <begin position="1"/>
        <end position="139"/>
    </location>
</feature>
<feature type="compositionally biased region" description="Basic and acidic residues" evidence="1">
    <location>
        <begin position="119"/>
        <end position="130"/>
    </location>
</feature>
<evidence type="ECO:0000256" key="1">
    <source>
        <dbReference type="SAM" id="MobiDB-lite"/>
    </source>
</evidence>
<sequence length="139" mass="16074">MEFPLHYVIKEEEDLTDQQLCSQETTSSLDQEEPEEPEPPLIKEEEQELFIGQHGEHVTFLGTSPSEESDCCEPEPEMSQPLYQSSTEAENQYQNGCRNENSAPNSNKELTQNKIFQQIKDHRDGADSQKLKKHKRSHR</sequence>
<feature type="compositionally biased region" description="Polar residues" evidence="1">
    <location>
        <begin position="81"/>
        <end position="116"/>
    </location>
</feature>
<accession>A0A1A7WZT0</accession>
<protein>
    <submittedName>
        <fullName evidence="2">Uncharacterized protein</fullName>
    </submittedName>
</protein>
<dbReference type="AlphaFoldDB" id="A0A1A7WZT0"/>
<feature type="compositionally biased region" description="Polar residues" evidence="1">
    <location>
        <begin position="17"/>
        <end position="29"/>
    </location>
</feature>
<dbReference type="EMBL" id="HADW01009654">
    <property type="protein sequence ID" value="SBP11054.1"/>
    <property type="molecule type" value="Transcribed_RNA"/>
</dbReference>
<name>A0A1A7WZT0_9TELE</name>
<reference evidence="2" key="2">
    <citation type="submission" date="2016-06" db="EMBL/GenBank/DDBJ databases">
        <title>The genome of a short-lived fish provides insights into sex chromosome evolution and the genetic control of aging.</title>
        <authorList>
            <person name="Reichwald K."/>
            <person name="Felder M."/>
            <person name="Petzold A."/>
            <person name="Koch P."/>
            <person name="Groth M."/>
            <person name="Platzer M."/>
        </authorList>
    </citation>
    <scope>NUCLEOTIDE SEQUENCE</scope>
    <source>
        <tissue evidence="2">Brain</tissue>
    </source>
</reference>
<organism evidence="2">
    <name type="scientific">Iconisemion striatum</name>
    <dbReference type="NCBI Taxonomy" id="60296"/>
    <lineage>
        <taxon>Eukaryota</taxon>
        <taxon>Metazoa</taxon>
        <taxon>Chordata</taxon>
        <taxon>Craniata</taxon>
        <taxon>Vertebrata</taxon>
        <taxon>Euteleostomi</taxon>
        <taxon>Actinopterygii</taxon>
        <taxon>Neopterygii</taxon>
        <taxon>Teleostei</taxon>
        <taxon>Neoteleostei</taxon>
        <taxon>Acanthomorphata</taxon>
        <taxon>Ovalentaria</taxon>
        <taxon>Atherinomorphae</taxon>
        <taxon>Cyprinodontiformes</taxon>
        <taxon>Nothobranchiidae</taxon>
        <taxon>Iconisemion</taxon>
    </lineage>
</organism>
<evidence type="ECO:0000313" key="2">
    <source>
        <dbReference type="EMBL" id="SBP11054.1"/>
    </source>
</evidence>
<gene>
    <name evidence="2" type="primary">Nfu_g_1_010633</name>
</gene>
<reference evidence="2" key="1">
    <citation type="submission" date="2016-05" db="EMBL/GenBank/DDBJ databases">
        <authorList>
            <person name="Lavstsen T."/>
            <person name="Jespersen J.S."/>
        </authorList>
    </citation>
    <scope>NUCLEOTIDE SEQUENCE</scope>
    <source>
        <tissue evidence="2">Brain</tissue>
    </source>
</reference>